<protein>
    <recommendedName>
        <fullName evidence="3">Acyl-ACP thioesterase</fullName>
    </recommendedName>
</protein>
<reference evidence="1 2" key="1">
    <citation type="submission" date="2024-03" db="EMBL/GenBank/DDBJ databases">
        <title>Actinomycetospora sp. OC33-EN08, a novel actinomycete isolated from wild orchid (Aerides multiflora).</title>
        <authorList>
            <person name="Suriyachadkun C."/>
        </authorList>
    </citation>
    <scope>NUCLEOTIDE SEQUENCE [LARGE SCALE GENOMIC DNA]</scope>
    <source>
        <strain evidence="1 2">OC33-EN08</strain>
    </source>
</reference>
<sequence length="294" mass="31516">MTGCQSADVATAASAFPDVRHLGLRHSDLGPRGAMSTSALARLFEHPRVMLPLPRFERLAASGQFGRFRILLVGQRVERHVDSGGPDAQVQIGTGIRRIGTSSFTYGQALFSEGVLVASAQASIVLADRDGPKPLPDALQTDLRELLLTDEETPSPSVTRDEASLRPEHYGAWTSVTTRITDVDANRHVNYIATLGLYDDAVVSAVHGLVGTEDIARISALLPWRYDVSYLGEVLYPGDYRVGVAVTGHDDENVHYDLGLFGDGRCLGIAAASAARSGLPLESLPRRVSGSTRG</sequence>
<dbReference type="InterPro" id="IPR029069">
    <property type="entry name" value="HotDog_dom_sf"/>
</dbReference>
<dbReference type="SUPFAM" id="SSF54637">
    <property type="entry name" value="Thioesterase/thiol ester dehydrase-isomerase"/>
    <property type="match status" value="2"/>
</dbReference>
<evidence type="ECO:0000313" key="1">
    <source>
        <dbReference type="EMBL" id="MEJ2870520.1"/>
    </source>
</evidence>
<keyword evidence="2" id="KW-1185">Reference proteome</keyword>
<evidence type="ECO:0000313" key="2">
    <source>
        <dbReference type="Proteomes" id="UP001385809"/>
    </source>
</evidence>
<proteinExistence type="predicted"/>
<organism evidence="1 2">
    <name type="scientific">Actinomycetospora aurantiaca</name>
    <dbReference type="NCBI Taxonomy" id="3129233"/>
    <lineage>
        <taxon>Bacteria</taxon>
        <taxon>Bacillati</taxon>
        <taxon>Actinomycetota</taxon>
        <taxon>Actinomycetes</taxon>
        <taxon>Pseudonocardiales</taxon>
        <taxon>Pseudonocardiaceae</taxon>
        <taxon>Actinomycetospora</taxon>
    </lineage>
</organism>
<dbReference type="EMBL" id="JBBEGN010000013">
    <property type="protein sequence ID" value="MEJ2870520.1"/>
    <property type="molecule type" value="Genomic_DNA"/>
</dbReference>
<evidence type="ECO:0008006" key="3">
    <source>
        <dbReference type="Google" id="ProtNLM"/>
    </source>
</evidence>
<gene>
    <name evidence="1" type="ORF">WCD74_22320</name>
</gene>
<dbReference type="Gene3D" id="3.10.129.10">
    <property type="entry name" value="Hotdog Thioesterase"/>
    <property type="match status" value="2"/>
</dbReference>
<dbReference type="Proteomes" id="UP001385809">
    <property type="component" value="Unassembled WGS sequence"/>
</dbReference>
<dbReference type="RefSeq" id="WP_337697090.1">
    <property type="nucleotide sequence ID" value="NZ_JBBEGN010000013.1"/>
</dbReference>
<name>A0ABU8MT72_9PSEU</name>
<accession>A0ABU8MT72</accession>
<comment type="caution">
    <text evidence="1">The sequence shown here is derived from an EMBL/GenBank/DDBJ whole genome shotgun (WGS) entry which is preliminary data.</text>
</comment>